<reference evidence="1 2" key="1">
    <citation type="submission" date="2019-04" db="EMBL/GenBank/DDBJ databases">
        <title>An improved genome assembly and genetic linkage map for asparagus bean, Vigna unguiculata ssp. sesquipedialis.</title>
        <authorList>
            <person name="Xia Q."/>
            <person name="Zhang R."/>
            <person name="Dong Y."/>
        </authorList>
    </citation>
    <scope>NUCLEOTIDE SEQUENCE [LARGE SCALE GENOMIC DNA]</scope>
    <source>
        <tissue evidence="1">Leaf</tissue>
    </source>
</reference>
<name>A0A4D6MXT8_VIGUN</name>
<dbReference type="InterPro" id="IPR036259">
    <property type="entry name" value="MFS_trans_sf"/>
</dbReference>
<dbReference type="Proteomes" id="UP000501690">
    <property type="component" value="Linkage Group LG8"/>
</dbReference>
<protein>
    <submittedName>
        <fullName evidence="1">Uncharacterized protein</fullName>
    </submittedName>
</protein>
<keyword evidence="2" id="KW-1185">Reference proteome</keyword>
<dbReference type="AlphaFoldDB" id="A0A4D6MXT8"/>
<organism evidence="1 2">
    <name type="scientific">Vigna unguiculata</name>
    <name type="common">Cowpea</name>
    <dbReference type="NCBI Taxonomy" id="3917"/>
    <lineage>
        <taxon>Eukaryota</taxon>
        <taxon>Viridiplantae</taxon>
        <taxon>Streptophyta</taxon>
        <taxon>Embryophyta</taxon>
        <taxon>Tracheophyta</taxon>
        <taxon>Spermatophyta</taxon>
        <taxon>Magnoliopsida</taxon>
        <taxon>eudicotyledons</taxon>
        <taxon>Gunneridae</taxon>
        <taxon>Pentapetalae</taxon>
        <taxon>rosids</taxon>
        <taxon>fabids</taxon>
        <taxon>Fabales</taxon>
        <taxon>Fabaceae</taxon>
        <taxon>Papilionoideae</taxon>
        <taxon>50 kb inversion clade</taxon>
        <taxon>NPAAA clade</taxon>
        <taxon>indigoferoid/millettioid clade</taxon>
        <taxon>Phaseoleae</taxon>
        <taxon>Vigna</taxon>
    </lineage>
</organism>
<evidence type="ECO:0000313" key="2">
    <source>
        <dbReference type="Proteomes" id="UP000501690"/>
    </source>
</evidence>
<proteinExistence type="predicted"/>
<dbReference type="Gene3D" id="1.20.1250.20">
    <property type="entry name" value="MFS general substrate transporter like domains"/>
    <property type="match status" value="1"/>
</dbReference>
<dbReference type="EMBL" id="CP039352">
    <property type="protein sequence ID" value="QCE04969.1"/>
    <property type="molecule type" value="Genomic_DNA"/>
</dbReference>
<sequence>MTTYYDRSIVSFSKQSFAHRSHAIRSPSARRSLALRSSSARHLHCSHVIRIPFAFSARRSRVVSSSFAHRLLAVRTSSALFACHLRAVSTIRAPSASCPLVLRAPSASYPCVLRAGTAPCIVHLLTLPFIPDSPRLRLVSGKCESALQRLRGKHADVYQEAVEIRVYNKFLVWFGIVWSGDMKVICRKWYLCTSLAKLSRRVVETCTCAFCSYGCWGVGEVDPISKACEKEEGYLS</sequence>
<gene>
    <name evidence="1" type="ORF">DEO72_LG8g3011</name>
</gene>
<evidence type="ECO:0000313" key="1">
    <source>
        <dbReference type="EMBL" id="QCE04969.1"/>
    </source>
</evidence>
<accession>A0A4D6MXT8</accession>